<accession>A0ABR7WZH5</accession>
<reference evidence="2 3" key="1">
    <citation type="submission" date="2020-09" db="EMBL/GenBank/DDBJ databases">
        <title>Novel species of Mucilaginibacter isolated from a glacier on the Tibetan Plateau.</title>
        <authorList>
            <person name="Liu Q."/>
            <person name="Xin Y.-H."/>
        </authorList>
    </citation>
    <scope>NUCLEOTIDE SEQUENCE [LARGE SCALE GENOMIC DNA]</scope>
    <source>
        <strain evidence="2 3">CGMCC 1.13878</strain>
    </source>
</reference>
<keyword evidence="1" id="KW-1133">Transmembrane helix</keyword>
<keyword evidence="1" id="KW-0472">Membrane</keyword>
<comment type="caution">
    <text evidence="2">The sequence shown here is derived from an EMBL/GenBank/DDBJ whole genome shotgun (WGS) entry which is preliminary data.</text>
</comment>
<evidence type="ECO:0000256" key="1">
    <source>
        <dbReference type="SAM" id="Phobius"/>
    </source>
</evidence>
<dbReference type="EMBL" id="JACWMW010000001">
    <property type="protein sequence ID" value="MBD1383748.1"/>
    <property type="molecule type" value="Genomic_DNA"/>
</dbReference>
<evidence type="ECO:0000313" key="3">
    <source>
        <dbReference type="Proteomes" id="UP000618754"/>
    </source>
</evidence>
<name>A0ABR7WZH5_9SPHI</name>
<keyword evidence="3" id="KW-1185">Reference proteome</keyword>
<protein>
    <submittedName>
        <fullName evidence="2">Uncharacterized protein</fullName>
    </submittedName>
</protein>
<proteinExistence type="predicted"/>
<organism evidence="2 3">
    <name type="scientific">Mucilaginibacter rigui</name>
    <dbReference type="NCBI Taxonomy" id="534635"/>
    <lineage>
        <taxon>Bacteria</taxon>
        <taxon>Pseudomonadati</taxon>
        <taxon>Bacteroidota</taxon>
        <taxon>Sphingobacteriia</taxon>
        <taxon>Sphingobacteriales</taxon>
        <taxon>Sphingobacteriaceae</taxon>
        <taxon>Mucilaginibacter</taxon>
    </lineage>
</organism>
<evidence type="ECO:0000313" key="2">
    <source>
        <dbReference type="EMBL" id="MBD1383748.1"/>
    </source>
</evidence>
<feature type="transmembrane region" description="Helical" evidence="1">
    <location>
        <begin position="55"/>
        <end position="81"/>
    </location>
</feature>
<sequence>MKSYNEWVLENPGKTINDYYKATGATPVNTNQPIQNNPIMTMPETINIKISTLRLFLYTGIVMGAAILWTIIYLMIIYGIAGGLLKQLLLKMSGQGI</sequence>
<dbReference type="RefSeq" id="WP_191173668.1">
    <property type="nucleotide sequence ID" value="NZ_JACWMW010000001.1"/>
</dbReference>
<dbReference type="Proteomes" id="UP000618754">
    <property type="component" value="Unassembled WGS sequence"/>
</dbReference>
<keyword evidence="1" id="KW-0812">Transmembrane</keyword>
<gene>
    <name evidence="2" type="ORF">IDJ75_00535</name>
</gene>